<dbReference type="RefSeq" id="WP_086534898.1">
    <property type="nucleotide sequence ID" value="NZ_NGFO01000007.1"/>
</dbReference>
<keyword evidence="1" id="KW-0378">Hydrolase</keyword>
<evidence type="ECO:0000313" key="2">
    <source>
        <dbReference type="Proteomes" id="UP000194632"/>
    </source>
</evidence>
<keyword evidence="2" id="KW-1185">Reference proteome</keyword>
<comment type="caution">
    <text evidence="1">The sequence shown here is derived from an EMBL/GenBank/DDBJ whole genome shotgun (WGS) entry which is preliminary data.</text>
</comment>
<dbReference type="Proteomes" id="UP000194632">
    <property type="component" value="Unassembled WGS sequence"/>
</dbReference>
<organism evidence="1 2">
    <name type="scientific">Gordonia lacunae</name>
    <dbReference type="NCBI Taxonomy" id="417102"/>
    <lineage>
        <taxon>Bacteria</taxon>
        <taxon>Bacillati</taxon>
        <taxon>Actinomycetota</taxon>
        <taxon>Actinomycetes</taxon>
        <taxon>Mycobacteriales</taxon>
        <taxon>Gordoniaceae</taxon>
        <taxon>Gordonia</taxon>
    </lineage>
</organism>
<keyword evidence="1" id="KW-0255">Endonuclease</keyword>
<dbReference type="InterPro" id="IPR018575">
    <property type="entry name" value="Restrct_endonuc_II_Eco29kI"/>
</dbReference>
<protein>
    <submittedName>
        <fullName evidence="1">Restriction endonuclease</fullName>
    </submittedName>
</protein>
<dbReference type="STRING" id="417102.CA982_08540"/>
<dbReference type="OrthoDB" id="4187639at2"/>
<dbReference type="Pfam" id="PF09517">
    <property type="entry name" value="RE_Eco29kI"/>
    <property type="match status" value="1"/>
</dbReference>
<dbReference type="EMBL" id="NGFO01000007">
    <property type="protein sequence ID" value="OUC79484.1"/>
    <property type="molecule type" value="Genomic_DNA"/>
</dbReference>
<proteinExistence type="predicted"/>
<name>A0A243QD18_9ACTN</name>
<gene>
    <name evidence="1" type="ORF">CA982_08540</name>
</gene>
<evidence type="ECO:0000313" key="1">
    <source>
        <dbReference type="EMBL" id="OUC79484.1"/>
    </source>
</evidence>
<dbReference type="GO" id="GO:0004519">
    <property type="term" value="F:endonuclease activity"/>
    <property type="evidence" value="ECO:0007669"/>
    <property type="project" value="UniProtKB-KW"/>
</dbReference>
<dbReference type="AlphaFoldDB" id="A0A243QD18"/>
<dbReference type="REBASE" id="237273">
    <property type="entry name" value="GlaBS2ORF8535P"/>
</dbReference>
<keyword evidence="1" id="KW-0540">Nuclease</keyword>
<accession>A0A243QD18</accession>
<sequence>MSTPFNPLDHYNLARAVASQIEESELLPLDVAATYVRSNTFPGAGVYAIYYDGDFEPYSRLAAANADGPKYPIYVGQAIPEGGRMGLNDGGVETKALSKRLREHRTSIIQAENLDIAHFQMRWLIVEDIWITLGESAMIRRYRPVWNAVVDGFGNHNPGSKRVEGLRSQWDTIHPGRSWAHKFPARPSGADLLIAQDARQYLDTRLS</sequence>
<reference evidence="1 2" key="1">
    <citation type="submission" date="2017-05" db="EMBL/GenBank/DDBJ databases">
        <title>Biotechnological potential of actinobacteria isolated from South African environments.</title>
        <authorList>
            <person name="Le Roes-Hill M."/>
            <person name="Prins A."/>
            <person name="Durrell K.A."/>
        </authorList>
    </citation>
    <scope>NUCLEOTIDE SEQUENCE [LARGE SCALE GENOMIC DNA]</scope>
    <source>
        <strain evidence="1">BS2</strain>
    </source>
</reference>